<gene>
    <name evidence="3" type="ORF">ATO7_05710</name>
</gene>
<reference evidence="3 4" key="1">
    <citation type="submission" date="2013-04" db="EMBL/GenBank/DDBJ databases">
        <title>Oceanococcus atlanticus 22II-S10r2 Genome Sequencing.</title>
        <authorList>
            <person name="Lai Q."/>
            <person name="Li G."/>
            <person name="Shao Z."/>
        </authorList>
    </citation>
    <scope>NUCLEOTIDE SEQUENCE [LARGE SCALE GENOMIC DNA]</scope>
    <source>
        <strain evidence="3 4">22II-S10r2</strain>
    </source>
</reference>
<protein>
    <submittedName>
        <fullName evidence="3">Endonuclease/exonuclease/phosphatase</fullName>
    </submittedName>
</protein>
<proteinExistence type="predicted"/>
<dbReference type="InterPro" id="IPR036691">
    <property type="entry name" value="Endo/exonu/phosph_ase_sf"/>
</dbReference>
<feature type="compositionally biased region" description="Low complexity" evidence="1">
    <location>
        <begin position="1016"/>
        <end position="1058"/>
    </location>
</feature>
<feature type="compositionally biased region" description="Pro residues" evidence="1">
    <location>
        <begin position="975"/>
        <end position="1015"/>
    </location>
</feature>
<dbReference type="SUPFAM" id="SSF56219">
    <property type="entry name" value="DNase I-like"/>
    <property type="match status" value="1"/>
</dbReference>
<feature type="compositionally biased region" description="Pro residues" evidence="1">
    <location>
        <begin position="1072"/>
        <end position="1086"/>
    </location>
</feature>
<feature type="compositionally biased region" description="Polar residues" evidence="1">
    <location>
        <begin position="1105"/>
        <end position="1116"/>
    </location>
</feature>
<organism evidence="3 4">
    <name type="scientific">Oceanococcus atlanticus</name>
    <dbReference type="NCBI Taxonomy" id="1317117"/>
    <lineage>
        <taxon>Bacteria</taxon>
        <taxon>Pseudomonadati</taxon>
        <taxon>Pseudomonadota</taxon>
        <taxon>Gammaproteobacteria</taxon>
        <taxon>Chromatiales</taxon>
        <taxon>Oceanococcaceae</taxon>
        <taxon>Oceanococcus</taxon>
    </lineage>
</organism>
<dbReference type="AlphaFoldDB" id="A0A1Y1SJ94"/>
<dbReference type="OrthoDB" id="9800417at2"/>
<dbReference type="InterPro" id="IPR047971">
    <property type="entry name" value="ExeM-like"/>
</dbReference>
<dbReference type="RefSeq" id="WP_158523065.1">
    <property type="nucleotide sequence ID" value="NZ_AQQV01000001.1"/>
</dbReference>
<keyword evidence="3" id="KW-0540">Nuclease</keyword>
<evidence type="ECO:0000256" key="1">
    <source>
        <dbReference type="SAM" id="MobiDB-lite"/>
    </source>
</evidence>
<feature type="domain" description="LTD" evidence="2">
    <location>
        <begin position="210"/>
        <end position="357"/>
    </location>
</feature>
<dbReference type="STRING" id="1317117.ATO7_05710"/>
<dbReference type="Pfam" id="PF00932">
    <property type="entry name" value="LTD"/>
    <property type="match status" value="2"/>
</dbReference>
<evidence type="ECO:0000313" key="3">
    <source>
        <dbReference type="EMBL" id="ORE89351.1"/>
    </source>
</evidence>
<keyword evidence="3" id="KW-0378">Hydrolase</keyword>
<evidence type="ECO:0000259" key="2">
    <source>
        <dbReference type="PROSITE" id="PS51841"/>
    </source>
</evidence>
<dbReference type="NCBIfam" id="NF033681">
    <property type="entry name" value="ExeM_NucH_DNase"/>
    <property type="match status" value="1"/>
</dbReference>
<dbReference type="CDD" id="cd04486">
    <property type="entry name" value="YhcR_OBF_like"/>
    <property type="match status" value="1"/>
</dbReference>
<dbReference type="CDD" id="cd10283">
    <property type="entry name" value="MnuA_DNase1-like"/>
    <property type="match status" value="1"/>
</dbReference>
<dbReference type="PANTHER" id="PTHR42834">
    <property type="entry name" value="ENDONUCLEASE/EXONUCLEASE/PHOSPHATASE FAMILY PROTEIN (AFU_ORTHOLOGUE AFUA_3G09210)"/>
    <property type="match status" value="1"/>
</dbReference>
<comment type="caution">
    <text evidence="3">The sequence shown here is derived from an EMBL/GenBank/DDBJ whole genome shotgun (WGS) entry which is preliminary data.</text>
</comment>
<dbReference type="EMBL" id="AQQV01000001">
    <property type="protein sequence ID" value="ORE89351.1"/>
    <property type="molecule type" value="Genomic_DNA"/>
</dbReference>
<name>A0A1Y1SJ94_9GAMM</name>
<keyword evidence="3" id="KW-0269">Exonuclease</keyword>
<feature type="domain" description="LTD" evidence="2">
    <location>
        <begin position="33"/>
        <end position="158"/>
    </location>
</feature>
<dbReference type="FunFam" id="3.60.10.10:FF:000072">
    <property type="entry name" value="Extracellular nuclease"/>
    <property type="match status" value="1"/>
</dbReference>
<sequence length="1216" mass="125304">MADPYGAPLERHGSATINPGDQTMFKCGHVLAVGLACALPALNVAHAAEAEMYFSEYIEGSSNNKALEIYNPSGSAVDLASSGYTIEIFFNGSSTAGASISLLGTIAANGVFVLADDDADAAILAVADQTVGANLFNGDDAISLLKNGSVIDSFGQQGQDPGSAWGSGDTATQNRTLRRKTTVTSGDTTVDDPFEPSDEWDGFAQDSFDDLGNYASTAAELYFSEYIEGSSNNKALEIFNPGPAAVDLTEYVVQTFHNGNADLLNPTAEFDLSGSIAAGDVFVLAHSSADAAILAEADLASGAFTVNGDDAIVLFKAGAAIDAFGRVGEDPGSAWSNNGVSTANATLRRLATVSSGDPLFDDAFDPSLQWAAHAQDTFDGLGNHGSDSGDGEEPIDAGACGDPATLISTIQGDAGASPEVGNTHIIEAVVVGVYPNLQGFFVQEEDTDIDTDPNTSEGLFIYQGAVPSVARDDVVRISGQVAEHYDLTELTNISLVDTCGSATVSPASLSLPLASADALEPFEGMLVSFSQELSVTENYDLGRYGSVQLSSSGRLFQPTHVAEPGAAAQAIMAANALNVILLDDANSAQNPDPVIHPAPGLSASNTLRSGDTLSGLLGVVDYSFSAYRIQPVGSPAFVQSNPRTTAPLRASGSNLRIASFNVLNYFNGDGAGGGFPTARGAHTAEEFQRQHDKIIAALAGLDADIVGLMEIENDGYGAASAIAELVAGLNLAATSCANYAFVDPGVAQIGSDEIAVGFIYCSDSVSLSGPAEILDASVDASFIDTKNRPALAQTFAENSSGAKLTIAVNHLKSKGSDCDALGDPDTGDGQGNCNQTRTDAAAALVNWLATDPTGSGNSDRLIIGDLNAYAKEDPITAITSNGYINLLLRDHGDAAYSYIFYGQAGYLDHALASTSFEPKVMWAGEWHINTDEPRVLDYNTEYKSAGQIVDFYAADAYRASDHDPVVVDVLLSTPAPTPSPTPVSTPSPTPSSTPIPTPTATPLPTPSPTPLPSPTATPSASPSATPVATPTPAATPAPTASATPSTTPSPVATATPRPSATPTPTPVVVTPTPSPQFTPSPSPSTSPAPTAQATPTPGPAPSTVDNSSGPLVDQQVSPGSQTIALARFQVQNAHDETLSFDRQSIQLASGALAFGNIARLQLILDGNGNDQVDVGELILAETTSLDSEGRANFVLNPAMTLAPNSLVRCILVLDFN</sequence>
<dbReference type="InterPro" id="IPR001322">
    <property type="entry name" value="Lamin_tail_dom"/>
</dbReference>
<dbReference type="GO" id="GO:0004519">
    <property type="term" value="F:endonuclease activity"/>
    <property type="evidence" value="ECO:0007669"/>
    <property type="project" value="UniProtKB-KW"/>
</dbReference>
<keyword evidence="4" id="KW-1185">Reference proteome</keyword>
<dbReference type="Proteomes" id="UP000192342">
    <property type="component" value="Unassembled WGS sequence"/>
</dbReference>
<dbReference type="PROSITE" id="PS51841">
    <property type="entry name" value="LTD"/>
    <property type="match status" value="2"/>
</dbReference>
<accession>A0A1Y1SJ94</accession>
<evidence type="ECO:0000313" key="4">
    <source>
        <dbReference type="Proteomes" id="UP000192342"/>
    </source>
</evidence>
<keyword evidence="3" id="KW-0255">Endonuclease</keyword>
<dbReference type="PANTHER" id="PTHR42834:SF1">
    <property type="entry name" value="ENDONUCLEASE_EXONUCLEASE_PHOSPHATASE FAMILY PROTEIN (AFU_ORTHOLOGUE AFUA_3G09210)"/>
    <property type="match status" value="1"/>
</dbReference>
<dbReference type="Gene3D" id="3.60.10.10">
    <property type="entry name" value="Endonuclease/exonuclease/phosphatase"/>
    <property type="match status" value="1"/>
</dbReference>
<dbReference type="GO" id="GO:0004527">
    <property type="term" value="F:exonuclease activity"/>
    <property type="evidence" value="ECO:0007669"/>
    <property type="project" value="UniProtKB-KW"/>
</dbReference>
<feature type="region of interest" description="Disordered" evidence="1">
    <location>
        <begin position="971"/>
        <end position="1116"/>
    </location>
</feature>